<comment type="caution">
    <text evidence="2">The sequence shown here is derived from an EMBL/GenBank/DDBJ whole genome shotgun (WGS) entry which is preliminary data.</text>
</comment>
<gene>
    <name evidence="2" type="primary">carC_3</name>
    <name evidence="2" type="ORF">MOBUDSM44075_05179</name>
</gene>
<evidence type="ECO:0000259" key="1">
    <source>
        <dbReference type="Pfam" id="PF00561"/>
    </source>
</evidence>
<evidence type="ECO:0000313" key="3">
    <source>
        <dbReference type="Proteomes" id="UP000036313"/>
    </source>
</evidence>
<accession>A0A0J6VB91</accession>
<dbReference type="PANTHER" id="PTHR43433">
    <property type="entry name" value="HYDROLASE, ALPHA/BETA FOLD FAMILY PROTEIN"/>
    <property type="match status" value="1"/>
</dbReference>
<proteinExistence type="predicted"/>
<dbReference type="EMBL" id="JYNU01000058">
    <property type="protein sequence ID" value="KMO68180.1"/>
    <property type="molecule type" value="Genomic_DNA"/>
</dbReference>
<dbReference type="Gene3D" id="3.40.50.1820">
    <property type="entry name" value="alpha/beta hydrolase"/>
    <property type="match status" value="1"/>
</dbReference>
<sequence>MSSRDTDRPIRSYRDAPTRSVSAAGVNFAYRELGPESDVPVVFLVHLAANLDNWDPAVIDPIARHHHVITVDYRGVGASSGVAPVTVEAMAEDIASFIRALGHRRVDILSFSLGGMVAQALALRHPELVRKLILTGTGPAGGKGIDKVAGVTYYDMLRATLARKDPKEFLFFNRDSVGKSAASSFVHRLEERTADRDAPITIRAFQRQLTAIKRWGRSTPADLSRISQPTLIANGDHDRMVPSVLSEDLHRRIPGSQLVIYPDAGHGGIFQYHDEFTSAAIDFLADRPIRTSSAER</sequence>
<dbReference type="InterPro" id="IPR000073">
    <property type="entry name" value="AB_hydrolase_1"/>
</dbReference>
<dbReference type="InterPro" id="IPR029058">
    <property type="entry name" value="AB_hydrolase_fold"/>
</dbReference>
<reference evidence="2 3" key="1">
    <citation type="journal article" date="2015" name="Genome Biol. Evol.">
        <title>Characterization of Three Mycobacterium spp. with Potential Use in Bioremediation by Genome Sequencing and Comparative Genomics.</title>
        <authorList>
            <person name="Das S."/>
            <person name="Pettersson B.M."/>
            <person name="Behra P.R."/>
            <person name="Ramesh M."/>
            <person name="Dasgupta S."/>
            <person name="Bhattacharya A."/>
            <person name="Kirsebom L.A."/>
        </authorList>
    </citation>
    <scope>NUCLEOTIDE SEQUENCE [LARGE SCALE GENOMIC DNA]</scope>
    <source>
        <strain evidence="2 3">DSM 44075</strain>
    </source>
</reference>
<name>A0A0J6VB91_9MYCO</name>
<dbReference type="InterPro" id="IPR050471">
    <property type="entry name" value="AB_hydrolase"/>
</dbReference>
<organism evidence="2 3">
    <name type="scientific">Mycolicibacterium obuense</name>
    <dbReference type="NCBI Taxonomy" id="1807"/>
    <lineage>
        <taxon>Bacteria</taxon>
        <taxon>Bacillati</taxon>
        <taxon>Actinomycetota</taxon>
        <taxon>Actinomycetes</taxon>
        <taxon>Mycobacteriales</taxon>
        <taxon>Mycobacteriaceae</taxon>
        <taxon>Mycolicibacterium</taxon>
    </lineage>
</organism>
<dbReference type="RefSeq" id="WP_048425196.1">
    <property type="nucleotide sequence ID" value="NZ_JYNU01000058.1"/>
</dbReference>
<dbReference type="Pfam" id="PF00561">
    <property type="entry name" value="Abhydrolase_1"/>
    <property type="match status" value="1"/>
</dbReference>
<dbReference type="GO" id="GO:0018768">
    <property type="term" value="F:2-hydroxy-6-oxo-6-(2'-aminophenyl)hexa-2,4-dienoate hydrolase activity"/>
    <property type="evidence" value="ECO:0007669"/>
    <property type="project" value="UniProtKB-EC"/>
</dbReference>
<dbReference type="EC" id="3.7.1.13" evidence="2"/>
<keyword evidence="2" id="KW-0378">Hydrolase</keyword>
<protein>
    <submittedName>
        <fullName evidence="2">2-hydroxy-6-oxo-6-(2'-aminophenyl)hexa-2, 4-dienoic acid hydrolase</fullName>
        <ecNumber evidence="2">3.7.1.13</ecNumber>
    </submittedName>
</protein>
<dbReference type="PANTHER" id="PTHR43433:SF5">
    <property type="entry name" value="AB HYDROLASE-1 DOMAIN-CONTAINING PROTEIN"/>
    <property type="match status" value="1"/>
</dbReference>
<dbReference type="SUPFAM" id="SSF53474">
    <property type="entry name" value="alpha/beta-Hydrolases"/>
    <property type="match status" value="1"/>
</dbReference>
<dbReference type="Proteomes" id="UP000036313">
    <property type="component" value="Unassembled WGS sequence"/>
</dbReference>
<feature type="domain" description="AB hydrolase-1" evidence="1">
    <location>
        <begin position="40"/>
        <end position="270"/>
    </location>
</feature>
<dbReference type="AlphaFoldDB" id="A0A0J6VB91"/>
<evidence type="ECO:0000313" key="2">
    <source>
        <dbReference type="EMBL" id="KMO68180.1"/>
    </source>
</evidence>
<dbReference type="PATRIC" id="fig|1807.14.peg.5220"/>
<dbReference type="PRINTS" id="PR00111">
    <property type="entry name" value="ABHYDROLASE"/>
</dbReference>